<dbReference type="EMBL" id="CACVKT020003437">
    <property type="protein sequence ID" value="CAC5383705.1"/>
    <property type="molecule type" value="Genomic_DNA"/>
</dbReference>
<dbReference type="PROSITE" id="PS51326">
    <property type="entry name" value="AVIDIN_2"/>
    <property type="match status" value="1"/>
</dbReference>
<keyword evidence="3" id="KW-0964">Secreted</keyword>
<organism evidence="8 9">
    <name type="scientific">Mytilus coruscus</name>
    <name type="common">Sea mussel</name>
    <dbReference type="NCBI Taxonomy" id="42192"/>
    <lineage>
        <taxon>Eukaryota</taxon>
        <taxon>Metazoa</taxon>
        <taxon>Spiralia</taxon>
        <taxon>Lophotrochozoa</taxon>
        <taxon>Mollusca</taxon>
        <taxon>Bivalvia</taxon>
        <taxon>Autobranchia</taxon>
        <taxon>Pteriomorphia</taxon>
        <taxon>Mytilida</taxon>
        <taxon>Mytiloidea</taxon>
        <taxon>Mytilidae</taxon>
        <taxon>Mytilinae</taxon>
        <taxon>Mytilus</taxon>
    </lineage>
</organism>
<comment type="subcellular location">
    <subcellularLocation>
        <location evidence="1">Secreted</location>
    </subcellularLocation>
</comment>
<dbReference type="Gene3D" id="2.40.128.30">
    <property type="entry name" value="Avidin-like"/>
    <property type="match status" value="1"/>
</dbReference>
<reference evidence="8 9" key="1">
    <citation type="submission" date="2020-06" db="EMBL/GenBank/DDBJ databases">
        <authorList>
            <person name="Li R."/>
            <person name="Bekaert M."/>
        </authorList>
    </citation>
    <scope>NUCLEOTIDE SEQUENCE [LARGE SCALE GENOMIC DNA]</scope>
    <source>
        <strain evidence="9">wild</strain>
    </source>
</reference>
<dbReference type="InterPro" id="IPR005468">
    <property type="entry name" value="Avidin/str"/>
</dbReference>
<proteinExistence type="inferred from homology"/>
<evidence type="ECO:0000256" key="6">
    <source>
        <dbReference type="ARBA" id="ARBA00023180"/>
    </source>
</evidence>
<gene>
    <name evidence="8" type="ORF">MCOR_19425</name>
</gene>
<dbReference type="InterPro" id="IPR005469">
    <property type="entry name" value="Avidin"/>
</dbReference>
<protein>
    <submittedName>
        <fullName evidence="8">Uncharacterized protein</fullName>
    </submittedName>
</protein>
<keyword evidence="7" id="KW-0092">Biotin</keyword>
<keyword evidence="9" id="KW-1185">Reference proteome</keyword>
<evidence type="ECO:0000256" key="1">
    <source>
        <dbReference type="ARBA" id="ARBA00004613"/>
    </source>
</evidence>
<evidence type="ECO:0000256" key="7">
    <source>
        <dbReference type="ARBA" id="ARBA00023267"/>
    </source>
</evidence>
<dbReference type="GO" id="GO:0005576">
    <property type="term" value="C:extracellular region"/>
    <property type="evidence" value="ECO:0007669"/>
    <property type="project" value="UniProtKB-SubCell"/>
</dbReference>
<evidence type="ECO:0000256" key="2">
    <source>
        <dbReference type="ARBA" id="ARBA00006297"/>
    </source>
</evidence>
<evidence type="ECO:0000313" key="8">
    <source>
        <dbReference type="EMBL" id="CAC5383705.1"/>
    </source>
</evidence>
<dbReference type="OrthoDB" id="6148968at2759"/>
<sequence length="257" mass="28892">MELGDLLLETNAPYLPGAYGSTGTPVLVTNLTEKMANLHNVSTEEVGQANNRECHKRNAPFGYFRSLNLDFNVDIRVSTWWWFYRKEIMFSVKILLIGIAVIHVLCEQKDKACSADNKGSCDPCGLTGKWENELGSKMEITCKLDSQDRNSTGEIIGKYNSAVGAAENFYPLSGRFTIPDPEPRNCIVGFVVAWNNEAYGNSNSATSFTGTYYEDTDKIYTFWILARYTKYADMWVSSHIGRNVFTRIPSNQTDIVP</sequence>
<comment type="similarity">
    <text evidence="2">Belongs to the avidin/streptavidin family.</text>
</comment>
<dbReference type="InterPro" id="IPR051764">
    <property type="entry name" value="Avidin/Streptavidin-rel"/>
</dbReference>
<evidence type="ECO:0000313" key="9">
    <source>
        <dbReference type="Proteomes" id="UP000507470"/>
    </source>
</evidence>
<name>A0A6J8BIE2_MYTCO</name>
<dbReference type="Proteomes" id="UP000507470">
    <property type="component" value="Unassembled WGS sequence"/>
</dbReference>
<dbReference type="InterPro" id="IPR036896">
    <property type="entry name" value="Avidin-like_sf"/>
</dbReference>
<dbReference type="SUPFAM" id="SSF50876">
    <property type="entry name" value="Avidin/streptavidin"/>
    <property type="match status" value="1"/>
</dbReference>
<evidence type="ECO:0000256" key="4">
    <source>
        <dbReference type="ARBA" id="ARBA00022729"/>
    </source>
</evidence>
<dbReference type="PANTHER" id="PTHR34399">
    <property type="entry name" value="AVIDIN-RELATED"/>
    <property type="match status" value="1"/>
</dbReference>
<accession>A0A6J8BIE2</accession>
<keyword evidence="6" id="KW-0325">Glycoprotein</keyword>
<keyword evidence="4" id="KW-0732">Signal</keyword>
<keyword evidence="5" id="KW-1015">Disulfide bond</keyword>
<dbReference type="GO" id="GO:0009374">
    <property type="term" value="F:biotin binding"/>
    <property type="evidence" value="ECO:0007669"/>
    <property type="project" value="InterPro"/>
</dbReference>
<evidence type="ECO:0000256" key="5">
    <source>
        <dbReference type="ARBA" id="ARBA00023157"/>
    </source>
</evidence>
<dbReference type="PANTHER" id="PTHR34399:SF3">
    <property type="entry name" value="AVID PROTEIN-RELATED"/>
    <property type="match status" value="1"/>
</dbReference>
<evidence type="ECO:0000256" key="3">
    <source>
        <dbReference type="ARBA" id="ARBA00022525"/>
    </source>
</evidence>
<dbReference type="AlphaFoldDB" id="A0A6J8BIE2"/>
<dbReference type="PRINTS" id="PR00709">
    <property type="entry name" value="AVIDIN"/>
</dbReference>
<dbReference type="Pfam" id="PF01382">
    <property type="entry name" value="Avidin"/>
    <property type="match status" value="1"/>
</dbReference>